<keyword evidence="2" id="KW-1185">Reference proteome</keyword>
<dbReference type="EMBL" id="BMAW01029472">
    <property type="protein sequence ID" value="GFU12090.1"/>
    <property type="molecule type" value="Genomic_DNA"/>
</dbReference>
<dbReference type="Proteomes" id="UP000887013">
    <property type="component" value="Unassembled WGS sequence"/>
</dbReference>
<organism evidence="1 2">
    <name type="scientific">Nephila pilipes</name>
    <name type="common">Giant wood spider</name>
    <name type="synonym">Nephila maculata</name>
    <dbReference type="NCBI Taxonomy" id="299642"/>
    <lineage>
        <taxon>Eukaryota</taxon>
        <taxon>Metazoa</taxon>
        <taxon>Ecdysozoa</taxon>
        <taxon>Arthropoda</taxon>
        <taxon>Chelicerata</taxon>
        <taxon>Arachnida</taxon>
        <taxon>Araneae</taxon>
        <taxon>Araneomorphae</taxon>
        <taxon>Entelegynae</taxon>
        <taxon>Araneoidea</taxon>
        <taxon>Nephilidae</taxon>
        <taxon>Nephila</taxon>
    </lineage>
</organism>
<accession>A0A8X6UFJ5</accession>
<evidence type="ECO:0000313" key="1">
    <source>
        <dbReference type="EMBL" id="GFU12090.1"/>
    </source>
</evidence>
<reference evidence="1" key="1">
    <citation type="submission" date="2020-08" db="EMBL/GenBank/DDBJ databases">
        <title>Multicomponent nature underlies the extraordinary mechanical properties of spider dragline silk.</title>
        <authorList>
            <person name="Kono N."/>
            <person name="Nakamura H."/>
            <person name="Mori M."/>
            <person name="Yoshida Y."/>
            <person name="Ohtoshi R."/>
            <person name="Malay A.D."/>
            <person name="Moran D.A.P."/>
            <person name="Tomita M."/>
            <person name="Numata K."/>
            <person name="Arakawa K."/>
        </authorList>
    </citation>
    <scope>NUCLEOTIDE SEQUENCE</scope>
</reference>
<sequence length="118" mass="13316">MRQKWHHAIQNLDCSTYVCTVNSSFGQLSLELSTSLSGIQKFSALHHEMVHKLEFFALALFLYVKMLGSNFPSVEFPHSSFQLVSGISQAEHVQAILFCFVEVHPYKRVQVPGCSIEA</sequence>
<dbReference type="AlphaFoldDB" id="A0A8X6UFJ5"/>
<protein>
    <submittedName>
        <fullName evidence="1">Uncharacterized protein</fullName>
    </submittedName>
</protein>
<proteinExistence type="predicted"/>
<comment type="caution">
    <text evidence="1">The sequence shown here is derived from an EMBL/GenBank/DDBJ whole genome shotgun (WGS) entry which is preliminary data.</text>
</comment>
<evidence type="ECO:0000313" key="2">
    <source>
        <dbReference type="Proteomes" id="UP000887013"/>
    </source>
</evidence>
<name>A0A8X6UFJ5_NEPPI</name>
<gene>
    <name evidence="1" type="ORF">NPIL_376351</name>
</gene>